<proteinExistence type="predicted"/>
<evidence type="ECO:0000313" key="2">
    <source>
        <dbReference type="Proteomes" id="UP001516400"/>
    </source>
</evidence>
<comment type="caution">
    <text evidence="1">The sequence shown here is derived from an EMBL/GenBank/DDBJ whole genome shotgun (WGS) entry which is preliminary data.</text>
</comment>
<organism evidence="1 2">
    <name type="scientific">Cryptolaemus montrouzieri</name>
    <dbReference type="NCBI Taxonomy" id="559131"/>
    <lineage>
        <taxon>Eukaryota</taxon>
        <taxon>Metazoa</taxon>
        <taxon>Ecdysozoa</taxon>
        <taxon>Arthropoda</taxon>
        <taxon>Hexapoda</taxon>
        <taxon>Insecta</taxon>
        <taxon>Pterygota</taxon>
        <taxon>Neoptera</taxon>
        <taxon>Endopterygota</taxon>
        <taxon>Coleoptera</taxon>
        <taxon>Polyphaga</taxon>
        <taxon>Cucujiformia</taxon>
        <taxon>Coccinelloidea</taxon>
        <taxon>Coccinellidae</taxon>
        <taxon>Scymninae</taxon>
        <taxon>Scymnini</taxon>
        <taxon>Cryptolaemus</taxon>
    </lineage>
</organism>
<keyword evidence="2" id="KW-1185">Reference proteome</keyword>
<name>A0ABD2MLD9_9CUCU</name>
<gene>
    <name evidence="1" type="ORF">HHI36_011338</name>
</gene>
<accession>A0ABD2MLD9</accession>
<dbReference type="Proteomes" id="UP001516400">
    <property type="component" value="Unassembled WGS sequence"/>
</dbReference>
<reference evidence="1 2" key="1">
    <citation type="journal article" date="2021" name="BMC Biol.">
        <title>Horizontally acquired antibacterial genes associated with adaptive radiation of ladybird beetles.</title>
        <authorList>
            <person name="Li H.S."/>
            <person name="Tang X.F."/>
            <person name="Huang Y.H."/>
            <person name="Xu Z.Y."/>
            <person name="Chen M.L."/>
            <person name="Du X.Y."/>
            <person name="Qiu B.Y."/>
            <person name="Chen P.T."/>
            <person name="Zhang W."/>
            <person name="Slipinski A."/>
            <person name="Escalona H.E."/>
            <person name="Waterhouse R.M."/>
            <person name="Zwick A."/>
            <person name="Pang H."/>
        </authorList>
    </citation>
    <scope>NUCLEOTIDE SEQUENCE [LARGE SCALE GENOMIC DNA]</scope>
    <source>
        <strain evidence="1">SYSU2018</strain>
    </source>
</reference>
<protein>
    <submittedName>
        <fullName evidence="1">Uncharacterized protein</fullName>
    </submittedName>
</protein>
<dbReference type="EMBL" id="JABFTP020000001">
    <property type="protein sequence ID" value="KAL3267202.1"/>
    <property type="molecule type" value="Genomic_DNA"/>
</dbReference>
<sequence>MKSTWNVIKFYTKPIRKSKDKTGIFDLCEYTSEEELVKNLNKHFINICERKDTQVPQDIILDKKSRVQHSIFMKPTDSTEVYITHSSKTNTVGYDEIPIKFIKCMGHIIPQPLSHIINKFSIRCLPR</sequence>
<dbReference type="AlphaFoldDB" id="A0ABD2MLD9"/>
<evidence type="ECO:0000313" key="1">
    <source>
        <dbReference type="EMBL" id="KAL3267202.1"/>
    </source>
</evidence>